<dbReference type="STRING" id="1215338.A0A059J6L5"/>
<evidence type="ECO:0008006" key="8">
    <source>
        <dbReference type="Google" id="ProtNLM"/>
    </source>
</evidence>
<feature type="region of interest" description="Disordered" evidence="3">
    <location>
        <begin position="705"/>
        <end position="738"/>
    </location>
</feature>
<dbReference type="FunFam" id="3.40.20.10:FF:000045">
    <property type="entry name" value="Actin binding protein, putative"/>
    <property type="match status" value="1"/>
</dbReference>
<feature type="region of interest" description="Disordered" evidence="3">
    <location>
        <begin position="246"/>
        <end position="269"/>
    </location>
</feature>
<name>A0A059J6L5_TRIIM</name>
<dbReference type="Gene3D" id="3.40.20.10">
    <property type="entry name" value="Severin"/>
    <property type="match status" value="1"/>
</dbReference>
<dbReference type="PROSITE" id="PS51263">
    <property type="entry name" value="ADF_H"/>
    <property type="match status" value="1"/>
</dbReference>
<dbReference type="PANTHER" id="PTHR10829:SF25">
    <property type="entry name" value="DREBRIN-LIKE PROTEIN"/>
    <property type="match status" value="1"/>
</dbReference>
<dbReference type="OrthoDB" id="5971719at2759"/>
<feature type="compositionally biased region" description="Basic and acidic residues" evidence="3">
    <location>
        <begin position="613"/>
        <end position="630"/>
    </location>
</feature>
<feature type="region of interest" description="Disordered" evidence="3">
    <location>
        <begin position="318"/>
        <end position="348"/>
    </location>
</feature>
<proteinExistence type="predicted"/>
<dbReference type="PANTHER" id="PTHR10829">
    <property type="entry name" value="CORTACTIN AND DREBRIN"/>
    <property type="match status" value="1"/>
</dbReference>
<dbReference type="InterPro" id="IPR002108">
    <property type="entry name" value="ADF-H"/>
</dbReference>
<dbReference type="InterPro" id="IPR035719">
    <property type="entry name" value="Abp1_fungi_SH3_C1"/>
</dbReference>
<feature type="domain" description="SH3" evidence="4">
    <location>
        <begin position="640"/>
        <end position="700"/>
    </location>
</feature>
<dbReference type="GO" id="GO:0030427">
    <property type="term" value="C:site of polarized growth"/>
    <property type="evidence" value="ECO:0007669"/>
    <property type="project" value="TreeGrafter"/>
</dbReference>
<dbReference type="AlphaFoldDB" id="A0A059J6L5"/>
<dbReference type="GO" id="GO:0005884">
    <property type="term" value="C:actin filament"/>
    <property type="evidence" value="ECO:0007669"/>
    <property type="project" value="TreeGrafter"/>
</dbReference>
<evidence type="ECO:0000313" key="6">
    <source>
        <dbReference type="EMBL" id="KDB23313.1"/>
    </source>
</evidence>
<feature type="domain" description="ADF-H" evidence="5">
    <location>
        <begin position="5"/>
        <end position="156"/>
    </location>
</feature>
<evidence type="ECO:0000256" key="3">
    <source>
        <dbReference type="SAM" id="MobiDB-lite"/>
    </source>
</evidence>
<sequence length="794" mass="83407">MASLNLSTNGPSITKSYQSVVNAPAPTGPAAASPTYGSWALFSVTTPLVNAFQQGGAQKESVLKVQSTGEGELVDLIEDFSEGKIQFGFVKVKDPNTSLPKHVLIAWCGEGVPERTKGYFTSHLAAVAKFLQGYHVQVTARSDRDLTPESIIQKVADASGAKYSGDASVPAPASTKPPVAAKPAFNPTRTAGSFKPTVRGNLPGHAANEPVDEDGWGADAPPVTRTQLEKVEPAYKPTKVNMKELTSQKSATTSGPAVEREAPSDVVKGGYQPIGKVDIAAIRRQAKESGQNVNDRPEIVKGAYQPVGKVDIAAIRAKAKGDSPSSISPAATGGSGGNDEQPKSLAERSAAFTASERLTSLPKPKVTPKFGAAASFTGTKAPLPGGFESKPPVAAAPVGIASRTFADQGGKTPAQLWAEKKAKQGGVVSPPPVPEAQPKDTQKSQETGWKSSYTGKSWAPVQTTKTGASAGHAETTGAPEEEKHEEQQEEPQTGNVGSIRDRFAHAAPIGVATYERSAPSPPPLDTSNKPTSGRGVPIPGLSQPPPAPEPAHEETQRAVPPPPPPAAEPEQEEEEEQEEAPGSPIRVAMPVGRGATHDEHPAAPEQPPVPEITQHHAVHEEEHEPAKEEEQTYAAAPAAGSGIQAIAQYDYEKAEDNEIELREGERITNIDMVDEDWWLGVNSSGEAGLFPRNYVELVEGEAAAEAAPPAPAQPAHDEPAAAAAPPPPAAPPAAAAAQHTATALYDYEAAEDNELSFPEDAKITNIEFPDEDWWTGEYQGKVGLFPANYVQLDS</sequence>
<feature type="compositionally biased region" description="Polar residues" evidence="3">
    <location>
        <begin position="246"/>
        <end position="255"/>
    </location>
</feature>
<dbReference type="PRINTS" id="PR00452">
    <property type="entry name" value="SH3DOMAIN"/>
</dbReference>
<comment type="caution">
    <text evidence="6">The sequence shown here is derived from an EMBL/GenBank/DDBJ whole genome shotgun (WGS) entry which is preliminary data.</text>
</comment>
<dbReference type="EMBL" id="AOKY01000310">
    <property type="protein sequence ID" value="KDB23313.1"/>
    <property type="molecule type" value="Genomic_DNA"/>
</dbReference>
<dbReference type="Gene3D" id="2.30.30.40">
    <property type="entry name" value="SH3 Domains"/>
    <property type="match status" value="2"/>
</dbReference>
<evidence type="ECO:0000259" key="5">
    <source>
        <dbReference type="PROSITE" id="PS51263"/>
    </source>
</evidence>
<dbReference type="GO" id="GO:0030833">
    <property type="term" value="P:regulation of actin filament polymerization"/>
    <property type="evidence" value="ECO:0007669"/>
    <property type="project" value="TreeGrafter"/>
</dbReference>
<dbReference type="Pfam" id="PF00018">
    <property type="entry name" value="SH3_1"/>
    <property type="match status" value="2"/>
</dbReference>
<accession>A0A059J6L5</accession>
<feature type="region of interest" description="Disordered" evidence="3">
    <location>
        <begin position="421"/>
        <end position="636"/>
    </location>
</feature>
<dbReference type="PROSITE" id="PS50002">
    <property type="entry name" value="SH3"/>
    <property type="match status" value="2"/>
</dbReference>
<feature type="compositionally biased region" description="Polar residues" evidence="3">
    <location>
        <begin position="444"/>
        <end position="467"/>
    </location>
</feature>
<dbReference type="FunFam" id="2.30.30.40:FF:000242">
    <property type="entry name" value="Actin binding protein"/>
    <property type="match status" value="1"/>
</dbReference>
<gene>
    <name evidence="6" type="ORF">H109_04771</name>
</gene>
<dbReference type="InterPro" id="IPR035718">
    <property type="entry name" value="Abp1_fungi_SH3_C2"/>
</dbReference>
<dbReference type="PRINTS" id="PR00499">
    <property type="entry name" value="P67PHOX"/>
</dbReference>
<dbReference type="Proteomes" id="UP000024533">
    <property type="component" value="Unassembled WGS sequence"/>
</dbReference>
<dbReference type="InterPro" id="IPR036028">
    <property type="entry name" value="SH3-like_dom_sf"/>
</dbReference>
<evidence type="ECO:0000256" key="2">
    <source>
        <dbReference type="PROSITE-ProRule" id="PRU00192"/>
    </source>
</evidence>
<keyword evidence="7" id="KW-1185">Reference proteome</keyword>
<keyword evidence="1 2" id="KW-0728">SH3 domain</keyword>
<dbReference type="CDD" id="cd11962">
    <property type="entry name" value="SH3_Abp1_fungi_C1"/>
    <property type="match status" value="1"/>
</dbReference>
<organism evidence="6 7">
    <name type="scientific">Trichophyton interdigitale (strain MR816)</name>
    <dbReference type="NCBI Taxonomy" id="1215338"/>
    <lineage>
        <taxon>Eukaryota</taxon>
        <taxon>Fungi</taxon>
        <taxon>Dikarya</taxon>
        <taxon>Ascomycota</taxon>
        <taxon>Pezizomycotina</taxon>
        <taxon>Eurotiomycetes</taxon>
        <taxon>Eurotiomycetidae</taxon>
        <taxon>Onygenales</taxon>
        <taxon>Arthrodermataceae</taxon>
        <taxon>Trichophyton</taxon>
    </lineage>
</organism>
<evidence type="ECO:0000313" key="7">
    <source>
        <dbReference type="Proteomes" id="UP000024533"/>
    </source>
</evidence>
<dbReference type="SUPFAM" id="SSF55753">
    <property type="entry name" value="Actin depolymerizing proteins"/>
    <property type="match status" value="1"/>
</dbReference>
<feature type="compositionally biased region" description="Acidic residues" evidence="3">
    <location>
        <begin position="569"/>
        <end position="579"/>
    </location>
</feature>
<dbReference type="HOGENOM" id="CLU_013085_2_0_1"/>
<feature type="domain" description="SH3" evidence="4">
    <location>
        <begin position="736"/>
        <end position="794"/>
    </location>
</feature>
<dbReference type="CDD" id="cd11961">
    <property type="entry name" value="SH3_Abp1_fungi_C2"/>
    <property type="match status" value="1"/>
</dbReference>
<dbReference type="SUPFAM" id="SSF50044">
    <property type="entry name" value="SH3-domain"/>
    <property type="match status" value="2"/>
</dbReference>
<dbReference type="CDD" id="cd11281">
    <property type="entry name" value="ADF_drebrin_like"/>
    <property type="match status" value="1"/>
</dbReference>
<dbReference type="InterPro" id="IPR029006">
    <property type="entry name" value="ADF-H/Gelsolin-like_dom_sf"/>
</dbReference>
<dbReference type="SMART" id="SM00102">
    <property type="entry name" value="ADF"/>
    <property type="match status" value="1"/>
</dbReference>
<protein>
    <recommendedName>
        <fullName evidence="8">SH3 domain-containing protein</fullName>
    </recommendedName>
</protein>
<reference evidence="6 7" key="1">
    <citation type="submission" date="2014-02" db="EMBL/GenBank/DDBJ databases">
        <title>The Genome Sequence of Trichophyton interdigitale MR816.</title>
        <authorList>
            <consortium name="The Broad Institute Genomics Platform"/>
            <person name="Cuomo C.A."/>
            <person name="White T.C."/>
            <person name="Graser Y."/>
            <person name="Martinez-Rossi N."/>
            <person name="Heitman J."/>
            <person name="Young S.K."/>
            <person name="Zeng Q."/>
            <person name="Gargeya S."/>
            <person name="Abouelleil A."/>
            <person name="Alvarado L."/>
            <person name="Chapman S.B."/>
            <person name="Gainer-Dewar J."/>
            <person name="Goldberg J."/>
            <person name="Griggs A."/>
            <person name="Gujja S."/>
            <person name="Hansen M."/>
            <person name="Howarth C."/>
            <person name="Imamovic A."/>
            <person name="Larimer J."/>
            <person name="Martinez D."/>
            <person name="Murphy C."/>
            <person name="Pearson M.D."/>
            <person name="Persinoti G."/>
            <person name="Poon T."/>
            <person name="Priest M."/>
            <person name="Roberts A.D."/>
            <person name="Saif S."/>
            <person name="Shea T.D."/>
            <person name="Sykes S.N."/>
            <person name="Wortman J."/>
            <person name="Nusbaum C."/>
            <person name="Birren B."/>
        </authorList>
    </citation>
    <scope>NUCLEOTIDE SEQUENCE [LARGE SCALE GENOMIC DNA]</scope>
    <source>
        <strain evidence="6 7">MR816</strain>
    </source>
</reference>
<dbReference type="InterPro" id="IPR001452">
    <property type="entry name" value="SH3_domain"/>
</dbReference>
<dbReference type="OMA" id="FKEPRGA"/>
<feature type="region of interest" description="Disordered" evidence="3">
    <location>
        <begin position="162"/>
        <end position="199"/>
    </location>
</feature>
<dbReference type="GO" id="GO:0030864">
    <property type="term" value="C:cortical actin cytoskeleton"/>
    <property type="evidence" value="ECO:0007669"/>
    <property type="project" value="TreeGrafter"/>
</dbReference>
<dbReference type="Pfam" id="PF00241">
    <property type="entry name" value="Cofilin_ADF"/>
    <property type="match status" value="1"/>
</dbReference>
<evidence type="ECO:0000256" key="1">
    <source>
        <dbReference type="ARBA" id="ARBA00022443"/>
    </source>
</evidence>
<dbReference type="SMART" id="SM00326">
    <property type="entry name" value="SH3"/>
    <property type="match status" value="2"/>
</dbReference>
<evidence type="ECO:0000259" key="4">
    <source>
        <dbReference type="PROSITE" id="PS50002"/>
    </source>
</evidence>
<dbReference type="GO" id="GO:0051015">
    <property type="term" value="F:actin filament binding"/>
    <property type="evidence" value="ECO:0007669"/>
    <property type="project" value="TreeGrafter"/>
</dbReference>